<organism evidence="1">
    <name type="scientific">Picea sitchensis</name>
    <name type="common">Sitka spruce</name>
    <name type="synonym">Pinus sitchensis</name>
    <dbReference type="NCBI Taxonomy" id="3332"/>
    <lineage>
        <taxon>Eukaryota</taxon>
        <taxon>Viridiplantae</taxon>
        <taxon>Streptophyta</taxon>
        <taxon>Embryophyta</taxon>
        <taxon>Tracheophyta</taxon>
        <taxon>Spermatophyta</taxon>
        <taxon>Pinopsida</taxon>
        <taxon>Pinidae</taxon>
        <taxon>Conifers I</taxon>
        <taxon>Pinales</taxon>
        <taxon>Pinaceae</taxon>
        <taxon>Picea</taxon>
    </lineage>
</organism>
<evidence type="ECO:0000313" key="1">
    <source>
        <dbReference type="EMBL" id="ABK27081.1"/>
    </source>
</evidence>
<dbReference type="EMBL" id="EF087848">
    <property type="protein sequence ID" value="ABK27081.1"/>
    <property type="molecule type" value="mRNA"/>
</dbReference>
<sequence>MISKSSRLSNDPEFLQENCYGCVWVAFFSLVKWLHQNQNFCRMYLSGNGIHLYGTLLYKFHN</sequence>
<reference evidence="1" key="1">
    <citation type="journal article" date="2008" name="BMC Genomics">
        <title>A conifer genomics resource of 200,000 spruce (Picea spp.) ESTs and 6,464 high-quality, sequence-finished full-length cDNAs for Sitka spruce (Picea sitchensis).</title>
        <authorList>
            <person name="Ralph S.G."/>
            <person name="Chun H.J."/>
            <person name="Kolosova N."/>
            <person name="Cooper D."/>
            <person name="Oddy C."/>
            <person name="Ritland C.E."/>
            <person name="Kirkpatrick R."/>
            <person name="Moore R."/>
            <person name="Barber S."/>
            <person name="Holt R.A."/>
            <person name="Jones S.J."/>
            <person name="Marra M.A."/>
            <person name="Douglas C.J."/>
            <person name="Ritland K."/>
            <person name="Bohlmann J."/>
        </authorList>
    </citation>
    <scope>NUCLEOTIDE SEQUENCE</scope>
    <source>
        <tissue evidence="1">Bark</tissue>
    </source>
</reference>
<protein>
    <submittedName>
        <fullName evidence="1">Uncharacterized protein</fullName>
    </submittedName>
</protein>
<dbReference type="AlphaFoldDB" id="A9P2H0"/>
<proteinExistence type="evidence at transcript level"/>
<accession>A9P2H0</accession>
<name>A9P2H0_PICSI</name>